<dbReference type="OrthoDB" id="3022201at2759"/>
<evidence type="ECO:0000313" key="3">
    <source>
        <dbReference type="Proteomes" id="UP000521943"/>
    </source>
</evidence>
<protein>
    <submittedName>
        <fullName evidence="2">Uncharacterized protein</fullName>
    </submittedName>
</protein>
<evidence type="ECO:0000313" key="2">
    <source>
        <dbReference type="EMBL" id="KAF6741804.1"/>
    </source>
</evidence>
<feature type="chain" id="PRO_5034411065" evidence="1">
    <location>
        <begin position="25"/>
        <end position="245"/>
    </location>
</feature>
<keyword evidence="1" id="KW-0732">Signal</keyword>
<accession>A0A8H6H7F3</accession>
<reference evidence="2 3" key="1">
    <citation type="submission" date="2020-07" db="EMBL/GenBank/DDBJ databases">
        <title>Comparative genomics of pyrophilous fungi reveals a link between fire events and developmental genes.</title>
        <authorList>
            <consortium name="DOE Joint Genome Institute"/>
            <person name="Steindorff A.S."/>
            <person name="Carver A."/>
            <person name="Calhoun S."/>
            <person name="Stillman K."/>
            <person name="Liu H."/>
            <person name="Lipzen A."/>
            <person name="Pangilinan J."/>
            <person name="Labutti K."/>
            <person name="Bruns T.D."/>
            <person name="Grigoriev I.V."/>
        </authorList>
    </citation>
    <scope>NUCLEOTIDE SEQUENCE [LARGE SCALE GENOMIC DNA]</scope>
    <source>
        <strain evidence="2 3">CBS 144469</strain>
    </source>
</reference>
<dbReference type="Proteomes" id="UP000521943">
    <property type="component" value="Unassembled WGS sequence"/>
</dbReference>
<dbReference type="AlphaFoldDB" id="A0A8H6H7F3"/>
<name>A0A8H6H7F3_9AGAR</name>
<organism evidence="2 3">
    <name type="scientific">Ephemerocybe angulata</name>
    <dbReference type="NCBI Taxonomy" id="980116"/>
    <lineage>
        <taxon>Eukaryota</taxon>
        <taxon>Fungi</taxon>
        <taxon>Dikarya</taxon>
        <taxon>Basidiomycota</taxon>
        <taxon>Agaricomycotina</taxon>
        <taxon>Agaricomycetes</taxon>
        <taxon>Agaricomycetidae</taxon>
        <taxon>Agaricales</taxon>
        <taxon>Agaricineae</taxon>
        <taxon>Psathyrellaceae</taxon>
        <taxon>Ephemerocybe</taxon>
    </lineage>
</organism>
<keyword evidence="3" id="KW-1185">Reference proteome</keyword>
<comment type="caution">
    <text evidence="2">The sequence shown here is derived from an EMBL/GenBank/DDBJ whole genome shotgun (WGS) entry which is preliminary data.</text>
</comment>
<gene>
    <name evidence="2" type="ORF">DFP72DRAFT_1111139</name>
</gene>
<sequence>MQFLSFRNAFLALATVCLVNFTFALPLLRDGNNDLVGRDQGSDALTTLVGRDNVFHSQSLSQRDVWRGTDSRVYTRSPNGLQSLEEALLEARKNHPIRVTPKAKQDIKNMLPPNHTRQDYKNAKQWHRDQVQPHMNTHGATSATIKRGAHSGGFNQHEPAHITAKFKGPHGVIHTQYRNSKGQHRTALLEPIYTAVHARTSIGSWYSCGKCIDKLCEVGLYGMTGTRCAALGQEAETILLRVREA</sequence>
<feature type="signal peptide" evidence="1">
    <location>
        <begin position="1"/>
        <end position="24"/>
    </location>
</feature>
<proteinExistence type="predicted"/>
<dbReference type="EMBL" id="JACGCI010000217">
    <property type="protein sequence ID" value="KAF6741804.1"/>
    <property type="molecule type" value="Genomic_DNA"/>
</dbReference>
<evidence type="ECO:0000256" key="1">
    <source>
        <dbReference type="SAM" id="SignalP"/>
    </source>
</evidence>